<accession>A0A1B1KEZ5</accession>
<proteinExistence type="predicted"/>
<organism evidence="2 3">
    <name type="scientific">Rhodococcus opacus</name>
    <name type="common">Nocardia opaca</name>
    <dbReference type="NCBI Taxonomy" id="37919"/>
    <lineage>
        <taxon>Bacteria</taxon>
        <taxon>Bacillati</taxon>
        <taxon>Actinomycetota</taxon>
        <taxon>Actinomycetes</taxon>
        <taxon>Mycobacteriales</taxon>
        <taxon>Nocardiaceae</taxon>
        <taxon>Rhodococcus</taxon>
    </lineage>
</organism>
<dbReference type="PATRIC" id="fig|37919.13.peg.6863"/>
<reference evidence="2 3" key="1">
    <citation type="submission" date="2014-07" db="EMBL/GenBank/DDBJ databases">
        <authorList>
            <person name="Zhang J.E."/>
            <person name="Yang H."/>
            <person name="Guo J."/>
            <person name="Deng Z."/>
            <person name="Luo H."/>
            <person name="Luo M."/>
            <person name="Zhao B."/>
        </authorList>
    </citation>
    <scope>NUCLEOTIDE SEQUENCE [LARGE SCALE GENOMIC DNA]</scope>
    <source>
        <strain evidence="2 3">1CP</strain>
    </source>
</reference>
<keyword evidence="1" id="KW-0732">Signal</keyword>
<dbReference type="InterPro" id="IPR050490">
    <property type="entry name" value="Bact_solute-bd_prot1"/>
</dbReference>
<dbReference type="EMBL" id="CP009111">
    <property type="protein sequence ID" value="ANS31176.1"/>
    <property type="molecule type" value="Genomic_DNA"/>
</dbReference>
<feature type="chain" id="PRO_5039023460" description="Sugar ABC transporter substrate-binding protein" evidence="1">
    <location>
        <begin position="27"/>
        <end position="457"/>
    </location>
</feature>
<dbReference type="RefSeq" id="WP_065492476.1">
    <property type="nucleotide sequence ID" value="NZ_CP009111.1"/>
</dbReference>
<dbReference type="PANTHER" id="PTHR43649">
    <property type="entry name" value="ARABINOSE-BINDING PROTEIN-RELATED"/>
    <property type="match status" value="1"/>
</dbReference>
<dbReference type="PANTHER" id="PTHR43649:SF12">
    <property type="entry name" value="DIACETYLCHITOBIOSE BINDING PROTEIN DASA"/>
    <property type="match status" value="1"/>
</dbReference>
<dbReference type="Proteomes" id="UP000186108">
    <property type="component" value="Chromosome"/>
</dbReference>
<dbReference type="SUPFAM" id="SSF53850">
    <property type="entry name" value="Periplasmic binding protein-like II"/>
    <property type="match status" value="1"/>
</dbReference>
<dbReference type="Gene3D" id="3.40.190.10">
    <property type="entry name" value="Periplasmic binding protein-like II"/>
    <property type="match status" value="2"/>
</dbReference>
<dbReference type="CDD" id="cd13585">
    <property type="entry name" value="PBP2_TMBP_like"/>
    <property type="match status" value="1"/>
</dbReference>
<evidence type="ECO:0000313" key="3">
    <source>
        <dbReference type="Proteomes" id="UP000186108"/>
    </source>
</evidence>
<sequence>MTRKTPRLRSLVPAAIALVLALLASACGSGPTTKDFASQVESGPVDEHGLLEGKPYDGTHIRFLTCCTAVPQFAALNERTKQFTERTGITVEWSNIPYAAFLQKIVAESAIGGGTYDVLIWPDAWGPSLKIGVQPLDEVMKKDGITLDDFSGPLREAASAGDPTATYGLPFRGFSYNLFYRKDIYAQLGLEPPTTWDEYYQQLELIKNRTDKNPLAGQFSRNNGQDLYTWLTMLWSNGAELFDDSGAPAFTSPAAVAATQKYLETMRQGYTPPESTNWGELESTTNFLKGNAATVLTWSWHLEDFTNPGKAAPELGGNVGVASLPGFPGQDPASYAYTWLTGVLNTSQHQGAAWEYVKWITHADTEREIALDKTDPATTTGITVHNSNMLDPQVNAANQGLPQIQYNTLQSARAIPMNLDWPRIMDILAVAVNEMANGADVPGKLAETADEIRELDR</sequence>
<protein>
    <recommendedName>
        <fullName evidence="4">Sugar ABC transporter substrate-binding protein</fullName>
    </recommendedName>
</protein>
<evidence type="ECO:0008006" key="4">
    <source>
        <dbReference type="Google" id="ProtNLM"/>
    </source>
</evidence>
<dbReference type="PROSITE" id="PS51257">
    <property type="entry name" value="PROKAR_LIPOPROTEIN"/>
    <property type="match status" value="1"/>
</dbReference>
<evidence type="ECO:0000256" key="1">
    <source>
        <dbReference type="SAM" id="SignalP"/>
    </source>
</evidence>
<name>A0A1B1KEZ5_RHOOP</name>
<dbReference type="InterPro" id="IPR006059">
    <property type="entry name" value="SBP"/>
</dbReference>
<dbReference type="Pfam" id="PF01547">
    <property type="entry name" value="SBP_bac_1"/>
    <property type="match status" value="1"/>
</dbReference>
<dbReference type="AlphaFoldDB" id="A0A1B1KEZ5"/>
<evidence type="ECO:0000313" key="2">
    <source>
        <dbReference type="EMBL" id="ANS31176.1"/>
    </source>
</evidence>
<gene>
    <name evidence="2" type="ORF">R1CP_32765</name>
</gene>
<feature type="signal peptide" evidence="1">
    <location>
        <begin position="1"/>
        <end position="26"/>
    </location>
</feature>